<dbReference type="EMBL" id="UINC01104880">
    <property type="protein sequence ID" value="SVC68369.1"/>
    <property type="molecule type" value="Genomic_DNA"/>
</dbReference>
<dbReference type="InterPro" id="IPR036856">
    <property type="entry name" value="Ald_Oxase/Xan_DH_a/b_sf"/>
</dbReference>
<proteinExistence type="predicted"/>
<keyword evidence="2" id="KW-0560">Oxidoreductase</keyword>
<dbReference type="AlphaFoldDB" id="A0A382P4Q3"/>
<feature type="domain" description="Aldehyde oxidase/xanthine dehydrogenase a/b hammerhead" evidence="3">
    <location>
        <begin position="32"/>
        <end position="93"/>
    </location>
</feature>
<gene>
    <name evidence="4" type="ORF">METZ01_LOCUS321223</name>
</gene>
<dbReference type="PANTHER" id="PTHR11908:SF132">
    <property type="entry name" value="ALDEHYDE OXIDASE 1-RELATED"/>
    <property type="match status" value="1"/>
</dbReference>
<sequence length="94" mass="10096">MTTYEPNMVLAEKEFSVVGTRPIRHDGTDKVTGRARYSADSFPAGYLHGKVLRSPHAHARIKSIDASKALAYPGVKAVMTGADLPEVSAEVADL</sequence>
<evidence type="ECO:0000313" key="4">
    <source>
        <dbReference type="EMBL" id="SVC68369.1"/>
    </source>
</evidence>
<dbReference type="Pfam" id="PF01315">
    <property type="entry name" value="Ald_Xan_dh_C"/>
    <property type="match status" value="1"/>
</dbReference>
<evidence type="ECO:0000259" key="3">
    <source>
        <dbReference type="SMART" id="SM01008"/>
    </source>
</evidence>
<dbReference type="GO" id="GO:0016491">
    <property type="term" value="F:oxidoreductase activity"/>
    <property type="evidence" value="ECO:0007669"/>
    <property type="project" value="UniProtKB-KW"/>
</dbReference>
<keyword evidence="1" id="KW-0500">Molybdenum</keyword>
<organism evidence="4">
    <name type="scientific">marine metagenome</name>
    <dbReference type="NCBI Taxonomy" id="408172"/>
    <lineage>
        <taxon>unclassified sequences</taxon>
        <taxon>metagenomes</taxon>
        <taxon>ecological metagenomes</taxon>
    </lineage>
</organism>
<dbReference type="InterPro" id="IPR000674">
    <property type="entry name" value="Ald_Oxase/Xan_DH_a/b"/>
</dbReference>
<evidence type="ECO:0000256" key="2">
    <source>
        <dbReference type="ARBA" id="ARBA00023002"/>
    </source>
</evidence>
<dbReference type="Gene3D" id="3.90.1170.50">
    <property type="entry name" value="Aldehyde oxidase/xanthine dehydrogenase, a/b hammerhead"/>
    <property type="match status" value="1"/>
</dbReference>
<name>A0A382P4Q3_9ZZZZ</name>
<dbReference type="InterPro" id="IPR016208">
    <property type="entry name" value="Ald_Oxase/xanthine_DH-like"/>
</dbReference>
<feature type="non-terminal residue" evidence="4">
    <location>
        <position position="94"/>
    </location>
</feature>
<dbReference type="GO" id="GO:0005506">
    <property type="term" value="F:iron ion binding"/>
    <property type="evidence" value="ECO:0007669"/>
    <property type="project" value="InterPro"/>
</dbReference>
<evidence type="ECO:0000256" key="1">
    <source>
        <dbReference type="ARBA" id="ARBA00022505"/>
    </source>
</evidence>
<dbReference type="SUPFAM" id="SSF54665">
    <property type="entry name" value="CO dehydrogenase molybdoprotein N-domain-like"/>
    <property type="match status" value="1"/>
</dbReference>
<accession>A0A382P4Q3</accession>
<dbReference type="PANTHER" id="PTHR11908">
    <property type="entry name" value="XANTHINE DEHYDROGENASE"/>
    <property type="match status" value="1"/>
</dbReference>
<dbReference type="SMART" id="SM01008">
    <property type="entry name" value="Ald_Xan_dh_C"/>
    <property type="match status" value="1"/>
</dbReference>
<protein>
    <recommendedName>
        <fullName evidence="3">Aldehyde oxidase/xanthine dehydrogenase a/b hammerhead domain-containing protein</fullName>
    </recommendedName>
</protein>
<reference evidence="4" key="1">
    <citation type="submission" date="2018-05" db="EMBL/GenBank/DDBJ databases">
        <authorList>
            <person name="Lanie J.A."/>
            <person name="Ng W.-L."/>
            <person name="Kazmierczak K.M."/>
            <person name="Andrzejewski T.M."/>
            <person name="Davidsen T.M."/>
            <person name="Wayne K.J."/>
            <person name="Tettelin H."/>
            <person name="Glass J.I."/>
            <person name="Rusch D."/>
            <person name="Podicherti R."/>
            <person name="Tsui H.-C.T."/>
            <person name="Winkler M.E."/>
        </authorList>
    </citation>
    <scope>NUCLEOTIDE SEQUENCE</scope>
</reference>